<dbReference type="InterPro" id="IPR019657">
    <property type="entry name" value="ComFB"/>
</dbReference>
<dbReference type="AlphaFoldDB" id="A0AA44BG07"/>
<dbReference type="EMBL" id="SUMG01000023">
    <property type="protein sequence ID" value="NBG89385.1"/>
    <property type="molecule type" value="Genomic_DNA"/>
</dbReference>
<sequence>MIKNYMEILVEEHLSEVIKDQEHIQNCEKCQEDVQAIALNNLKPMYVVTEKGSLYAKVNEFSLQFKSDVLRELIRAAEKVTEKPQHDEA</sequence>
<dbReference type="Proteomes" id="UP000449710">
    <property type="component" value="Unassembled WGS sequence"/>
</dbReference>
<gene>
    <name evidence="1" type="ORF">ISALK_12880</name>
</gene>
<organism evidence="1 2">
    <name type="scientific">Isachenkonia alkalipeptolytica</name>
    <dbReference type="NCBI Taxonomy" id="2565777"/>
    <lineage>
        <taxon>Bacteria</taxon>
        <taxon>Bacillati</taxon>
        <taxon>Bacillota</taxon>
        <taxon>Clostridia</taxon>
        <taxon>Eubacteriales</taxon>
        <taxon>Clostridiaceae</taxon>
        <taxon>Isachenkonia</taxon>
    </lineage>
</organism>
<name>A0AA44BG07_9CLOT</name>
<protein>
    <submittedName>
        <fullName evidence="1">Competence protein ComFB</fullName>
    </submittedName>
</protein>
<dbReference type="RefSeq" id="WP_160723003.1">
    <property type="nucleotide sequence ID" value="NZ_SUMG01000023.1"/>
</dbReference>
<evidence type="ECO:0000313" key="1">
    <source>
        <dbReference type="EMBL" id="NBG89385.1"/>
    </source>
</evidence>
<dbReference type="Pfam" id="PF10719">
    <property type="entry name" value="ComFB"/>
    <property type="match status" value="1"/>
</dbReference>
<accession>A0AA44BG07</accession>
<proteinExistence type="predicted"/>
<evidence type="ECO:0000313" key="2">
    <source>
        <dbReference type="Proteomes" id="UP000449710"/>
    </source>
</evidence>
<comment type="caution">
    <text evidence="1">The sequence shown here is derived from an EMBL/GenBank/DDBJ whole genome shotgun (WGS) entry which is preliminary data.</text>
</comment>
<keyword evidence="2" id="KW-1185">Reference proteome</keyword>
<reference evidence="1 2" key="1">
    <citation type="submission" date="2019-04" db="EMBL/GenBank/DDBJ databases">
        <title>Isachenkonia alkalipeptolytica gen. nov. sp. nov. a new anaerobic, alkiliphilic organothrophic bacterium capable to reduce synthesized ferrihydrite isolated from a soda lake.</title>
        <authorList>
            <person name="Toshchakov S.V."/>
            <person name="Zavarzina D.G."/>
            <person name="Zhilina T.N."/>
            <person name="Kostrikina N.A."/>
            <person name="Kublanov I.V."/>
        </authorList>
    </citation>
    <scope>NUCLEOTIDE SEQUENCE [LARGE SCALE GENOMIC DNA]</scope>
    <source>
        <strain evidence="1 2">Z-1701</strain>
    </source>
</reference>